<dbReference type="GO" id="GO:0003676">
    <property type="term" value="F:nucleic acid binding"/>
    <property type="evidence" value="ECO:0007669"/>
    <property type="project" value="InterPro"/>
</dbReference>
<keyword evidence="1" id="KW-0863">Zinc-finger</keyword>
<dbReference type="SMART" id="SM00431">
    <property type="entry name" value="SCAN"/>
    <property type="match status" value="1"/>
</dbReference>
<dbReference type="PANTHER" id="PTHR46888">
    <property type="entry name" value="ZINC KNUCKLE DOMAINCONTAINING PROTEIN-RELATED"/>
    <property type="match status" value="1"/>
</dbReference>
<proteinExistence type="predicted"/>
<dbReference type="SUPFAM" id="SSF47353">
    <property type="entry name" value="Retrovirus capsid dimerization domain-like"/>
    <property type="match status" value="1"/>
</dbReference>
<dbReference type="SUPFAM" id="SSF57756">
    <property type="entry name" value="Retrovirus zinc finger-like domains"/>
    <property type="match status" value="1"/>
</dbReference>
<organism evidence="5 6">
    <name type="scientific">Chelydra serpentina</name>
    <name type="common">Snapping turtle</name>
    <name type="synonym">Testudo serpentina</name>
    <dbReference type="NCBI Taxonomy" id="8475"/>
    <lineage>
        <taxon>Eukaryota</taxon>
        <taxon>Metazoa</taxon>
        <taxon>Chordata</taxon>
        <taxon>Craniata</taxon>
        <taxon>Vertebrata</taxon>
        <taxon>Euteleostomi</taxon>
        <taxon>Archelosauria</taxon>
        <taxon>Testudinata</taxon>
        <taxon>Testudines</taxon>
        <taxon>Cryptodira</taxon>
        <taxon>Durocryptodira</taxon>
        <taxon>Americhelydia</taxon>
        <taxon>Chelydroidea</taxon>
        <taxon>Chelydridae</taxon>
        <taxon>Chelydra</taxon>
    </lineage>
</organism>
<evidence type="ECO:0000259" key="4">
    <source>
        <dbReference type="PROSITE" id="PS50804"/>
    </source>
</evidence>
<accession>A0A8C3T4T9</accession>
<dbReference type="PROSITE" id="PS50158">
    <property type="entry name" value="ZF_CCHC"/>
    <property type="match status" value="1"/>
</dbReference>
<reference evidence="5" key="1">
    <citation type="submission" date="2025-08" db="UniProtKB">
        <authorList>
            <consortium name="Ensembl"/>
        </authorList>
    </citation>
    <scope>IDENTIFICATION</scope>
</reference>
<keyword evidence="1" id="KW-0479">Metal-binding</keyword>
<dbReference type="PROSITE" id="PS50804">
    <property type="entry name" value="SCAN_BOX"/>
    <property type="match status" value="1"/>
</dbReference>
<dbReference type="InterPro" id="IPR038269">
    <property type="entry name" value="SCAN_sf"/>
</dbReference>
<evidence type="ECO:0000256" key="2">
    <source>
        <dbReference type="SAM" id="MobiDB-lite"/>
    </source>
</evidence>
<feature type="domain" description="SCAN box" evidence="4">
    <location>
        <begin position="11"/>
        <end position="73"/>
    </location>
</feature>
<reference evidence="5" key="2">
    <citation type="submission" date="2025-09" db="UniProtKB">
        <authorList>
            <consortium name="Ensembl"/>
        </authorList>
    </citation>
    <scope>IDENTIFICATION</scope>
</reference>
<dbReference type="InterPro" id="IPR003309">
    <property type="entry name" value="SCAN_dom"/>
</dbReference>
<dbReference type="InterPro" id="IPR001878">
    <property type="entry name" value="Znf_CCHC"/>
</dbReference>
<keyword evidence="6" id="KW-1185">Reference proteome</keyword>
<dbReference type="Gene3D" id="4.10.60.10">
    <property type="entry name" value="Zinc finger, CCHC-type"/>
    <property type="match status" value="1"/>
</dbReference>
<keyword evidence="1" id="KW-0862">Zinc</keyword>
<dbReference type="Proteomes" id="UP000694403">
    <property type="component" value="Unplaced"/>
</dbReference>
<sequence length="253" mass="27813">MTGHGPYELTPRSQLFDLIHLSRKWLRLEALSLEKMMELLVLDHYARALPSGLRAWIGQNDPSTYDELVTLVERQLAAHELSKTPGDGTRRFRKPAPTPTTRIIENSRKAIAGRTGTKERPKGPVGPGGEGWGSESEGPRQRATSGMRYRCYECGELGHIAAQCPNREEPMKCNLGDPGDQCGLISLVGVVTAPHEYTRPVKINGIQTIALVDSGSAVTLASGKLVGQDKLSWAKSDMCTWHSKFLPHNSNMD</sequence>
<dbReference type="SMART" id="SM00343">
    <property type="entry name" value="ZnF_C2HC"/>
    <property type="match status" value="1"/>
</dbReference>
<evidence type="ECO:0000259" key="3">
    <source>
        <dbReference type="PROSITE" id="PS50158"/>
    </source>
</evidence>
<dbReference type="Gene3D" id="1.10.4020.10">
    <property type="entry name" value="DNA breaking-rejoining enzymes"/>
    <property type="match status" value="1"/>
</dbReference>
<dbReference type="PANTHER" id="PTHR46888:SF15">
    <property type="entry name" value="ZINC FINGER AND SCAN DOMAIN-CONTAINING PROTEIN 12-LIKE"/>
    <property type="match status" value="1"/>
</dbReference>
<dbReference type="Pfam" id="PF02023">
    <property type="entry name" value="SCAN"/>
    <property type="match status" value="1"/>
</dbReference>
<dbReference type="Pfam" id="PF00098">
    <property type="entry name" value="zf-CCHC"/>
    <property type="match status" value="1"/>
</dbReference>
<evidence type="ECO:0000313" key="5">
    <source>
        <dbReference type="Ensembl" id="ENSCSRP00000024918.1"/>
    </source>
</evidence>
<dbReference type="GO" id="GO:0008270">
    <property type="term" value="F:zinc ion binding"/>
    <property type="evidence" value="ECO:0007669"/>
    <property type="project" value="UniProtKB-KW"/>
</dbReference>
<evidence type="ECO:0000313" key="6">
    <source>
        <dbReference type="Proteomes" id="UP000694403"/>
    </source>
</evidence>
<evidence type="ECO:0000256" key="1">
    <source>
        <dbReference type="PROSITE-ProRule" id="PRU00047"/>
    </source>
</evidence>
<name>A0A8C3T4T9_CHESE</name>
<dbReference type="InterPro" id="IPR036875">
    <property type="entry name" value="Znf_CCHC_sf"/>
</dbReference>
<dbReference type="AlphaFoldDB" id="A0A8C3T4T9"/>
<feature type="region of interest" description="Disordered" evidence="2">
    <location>
        <begin position="113"/>
        <end position="141"/>
    </location>
</feature>
<protein>
    <recommendedName>
        <fullName evidence="7">CCHC-type domain-containing protein</fullName>
    </recommendedName>
</protein>
<feature type="domain" description="CCHC-type" evidence="3">
    <location>
        <begin position="150"/>
        <end position="166"/>
    </location>
</feature>
<dbReference type="Ensembl" id="ENSCSRT00000025977.1">
    <property type="protein sequence ID" value="ENSCSRP00000024918.1"/>
    <property type="gene ID" value="ENSCSRG00000018659.1"/>
</dbReference>
<evidence type="ECO:0008006" key="7">
    <source>
        <dbReference type="Google" id="ProtNLM"/>
    </source>
</evidence>